<evidence type="ECO:0000313" key="1">
    <source>
        <dbReference type="EMBL" id="KAL1540544.1"/>
    </source>
</evidence>
<dbReference type="EMBL" id="JBEAFC010000009">
    <property type="protein sequence ID" value="KAL1540544.1"/>
    <property type="molecule type" value="Genomic_DNA"/>
</dbReference>
<keyword evidence="2" id="KW-1185">Reference proteome</keyword>
<gene>
    <name evidence="1" type="ORF">AAHA92_24885</name>
</gene>
<sequence>MEVKSVEKKCNEDYFFLQSPCIYFQEFTRAVLSCLGFNSDGGGSSLGQMTEEESSSAADPLLDLAALVRVPPRPVISSGGGPQTNTNPN</sequence>
<proteinExistence type="predicted"/>
<comment type="caution">
    <text evidence="1">The sequence shown here is derived from an EMBL/GenBank/DDBJ whole genome shotgun (WGS) entry which is preliminary data.</text>
</comment>
<protein>
    <submittedName>
        <fullName evidence="1">Elicitor peptide 6</fullName>
    </submittedName>
</protein>
<organism evidence="1 2">
    <name type="scientific">Salvia divinorum</name>
    <name type="common">Maria pastora</name>
    <name type="synonym">Diviner's sage</name>
    <dbReference type="NCBI Taxonomy" id="28513"/>
    <lineage>
        <taxon>Eukaryota</taxon>
        <taxon>Viridiplantae</taxon>
        <taxon>Streptophyta</taxon>
        <taxon>Embryophyta</taxon>
        <taxon>Tracheophyta</taxon>
        <taxon>Spermatophyta</taxon>
        <taxon>Magnoliopsida</taxon>
        <taxon>eudicotyledons</taxon>
        <taxon>Gunneridae</taxon>
        <taxon>Pentapetalae</taxon>
        <taxon>asterids</taxon>
        <taxon>lamiids</taxon>
        <taxon>Lamiales</taxon>
        <taxon>Lamiaceae</taxon>
        <taxon>Nepetoideae</taxon>
        <taxon>Mentheae</taxon>
        <taxon>Salviinae</taxon>
        <taxon>Salvia</taxon>
        <taxon>Salvia subgen. Calosphace</taxon>
    </lineage>
</organism>
<name>A0ABD1G8T8_SALDI</name>
<evidence type="ECO:0000313" key="2">
    <source>
        <dbReference type="Proteomes" id="UP001567538"/>
    </source>
</evidence>
<reference evidence="1 2" key="1">
    <citation type="submission" date="2024-06" db="EMBL/GenBank/DDBJ databases">
        <title>A chromosome level genome sequence of Diviner's sage (Salvia divinorum).</title>
        <authorList>
            <person name="Ford S.A."/>
            <person name="Ro D.-K."/>
            <person name="Ness R.W."/>
            <person name="Phillips M.A."/>
        </authorList>
    </citation>
    <scope>NUCLEOTIDE SEQUENCE [LARGE SCALE GENOMIC DNA]</scope>
    <source>
        <strain evidence="1">SAF-2024a</strain>
        <tissue evidence="1">Leaf</tissue>
    </source>
</reference>
<accession>A0ABD1G8T8</accession>
<dbReference type="Proteomes" id="UP001567538">
    <property type="component" value="Unassembled WGS sequence"/>
</dbReference>
<dbReference type="AlphaFoldDB" id="A0ABD1G8T8"/>